<dbReference type="EMBL" id="DAATNT010000015">
    <property type="protein sequence ID" value="HAE9236838.1"/>
    <property type="molecule type" value="Genomic_DNA"/>
</dbReference>
<accession>A0A5I1PQ38</accession>
<sequence length="89" mass="10259">MKRMTVKAFQERLSRYPDYALCCGTFWLSSDFLALDSSLTEDDIDAAIELAQYSHDADEEFLDAWTVTGSTDAPVLRDEWGNDWRDITR</sequence>
<proteinExistence type="predicted"/>
<reference evidence="1" key="1">
    <citation type="journal article" date="2018" name="Genome Biol.">
        <title>SKESA: strategic k-mer extension for scrupulous assemblies.</title>
        <authorList>
            <person name="Souvorov A."/>
            <person name="Agarwala R."/>
            <person name="Lipman D.J."/>
        </authorList>
    </citation>
    <scope>NUCLEOTIDE SEQUENCE</scope>
    <source>
        <strain evidence="1">09-1001</strain>
    </source>
</reference>
<protein>
    <submittedName>
        <fullName evidence="1">Uncharacterized protein</fullName>
    </submittedName>
</protein>
<comment type="caution">
    <text evidence="1">The sequence shown here is derived from an EMBL/GenBank/DDBJ whole genome shotgun (WGS) entry which is preliminary data.</text>
</comment>
<organism evidence="1">
    <name type="scientific">Salmonella oranienberg</name>
    <dbReference type="NCBI Taxonomy" id="28147"/>
    <lineage>
        <taxon>Bacteria</taxon>
        <taxon>Pseudomonadati</taxon>
        <taxon>Pseudomonadota</taxon>
        <taxon>Gammaproteobacteria</taxon>
        <taxon>Enterobacterales</taxon>
        <taxon>Enterobacteriaceae</taxon>
        <taxon>Salmonella</taxon>
    </lineage>
</organism>
<dbReference type="AlphaFoldDB" id="A0A5I1PQ38"/>
<evidence type="ECO:0000313" key="1">
    <source>
        <dbReference type="EMBL" id="HAE9236838.1"/>
    </source>
</evidence>
<name>A0A5I1PQ38_SALON</name>
<reference evidence="1" key="2">
    <citation type="submission" date="2018-07" db="EMBL/GenBank/DDBJ databases">
        <authorList>
            <consortium name="NCBI Pathogen Detection Project"/>
        </authorList>
    </citation>
    <scope>NUCLEOTIDE SEQUENCE</scope>
    <source>
        <strain evidence="1">09-1001</strain>
    </source>
</reference>
<gene>
    <name evidence="1" type="ORF">G4Y24_003495</name>
</gene>